<reference evidence="2 3" key="1">
    <citation type="journal article" date="2019" name="Sci. Rep.">
        <title>Orb-weaving spider Araneus ventricosus genome elucidates the spidroin gene catalogue.</title>
        <authorList>
            <person name="Kono N."/>
            <person name="Nakamura H."/>
            <person name="Ohtoshi R."/>
            <person name="Moran D.A.P."/>
            <person name="Shinohara A."/>
            <person name="Yoshida Y."/>
            <person name="Fujiwara M."/>
            <person name="Mori M."/>
            <person name="Tomita M."/>
            <person name="Arakawa K."/>
        </authorList>
    </citation>
    <scope>NUCLEOTIDE SEQUENCE [LARGE SCALE GENOMIC DNA]</scope>
</reference>
<feature type="compositionally biased region" description="Polar residues" evidence="1">
    <location>
        <begin position="38"/>
        <end position="56"/>
    </location>
</feature>
<protein>
    <submittedName>
        <fullName evidence="2">Uncharacterized protein</fullName>
    </submittedName>
</protein>
<feature type="compositionally biased region" description="Basic and acidic residues" evidence="1">
    <location>
        <begin position="23"/>
        <end position="37"/>
    </location>
</feature>
<organism evidence="2 3">
    <name type="scientific">Araneus ventricosus</name>
    <name type="common">Orbweaver spider</name>
    <name type="synonym">Epeira ventricosa</name>
    <dbReference type="NCBI Taxonomy" id="182803"/>
    <lineage>
        <taxon>Eukaryota</taxon>
        <taxon>Metazoa</taxon>
        <taxon>Ecdysozoa</taxon>
        <taxon>Arthropoda</taxon>
        <taxon>Chelicerata</taxon>
        <taxon>Arachnida</taxon>
        <taxon>Araneae</taxon>
        <taxon>Araneomorphae</taxon>
        <taxon>Entelegynae</taxon>
        <taxon>Araneoidea</taxon>
        <taxon>Araneidae</taxon>
        <taxon>Araneus</taxon>
    </lineage>
</organism>
<gene>
    <name evidence="2" type="ORF">AVEN_255619_1</name>
</gene>
<keyword evidence="3" id="KW-1185">Reference proteome</keyword>
<evidence type="ECO:0000313" key="3">
    <source>
        <dbReference type="Proteomes" id="UP000499080"/>
    </source>
</evidence>
<dbReference type="AlphaFoldDB" id="A0A4Y2UBB6"/>
<evidence type="ECO:0000313" key="2">
    <source>
        <dbReference type="EMBL" id="GBO08870.1"/>
    </source>
</evidence>
<feature type="region of interest" description="Disordered" evidence="1">
    <location>
        <begin position="23"/>
        <end position="59"/>
    </location>
</feature>
<accession>A0A4Y2UBB6</accession>
<evidence type="ECO:0000256" key="1">
    <source>
        <dbReference type="SAM" id="MobiDB-lite"/>
    </source>
</evidence>
<dbReference type="EMBL" id="BGPR01034475">
    <property type="protein sequence ID" value="GBO08870.1"/>
    <property type="molecule type" value="Genomic_DNA"/>
</dbReference>
<name>A0A4Y2UBB6_ARAVE</name>
<sequence length="99" mass="10976">MHAEAFIPTMDQFENPGLIELRPLREEPPSHGPDSVRRQTQTSYRQGASSWVQSDGYQRAPSPNCMLGAPRFPNCIPAIFHALGEEICGRSLSCSSRTC</sequence>
<comment type="caution">
    <text evidence="2">The sequence shown here is derived from an EMBL/GenBank/DDBJ whole genome shotgun (WGS) entry which is preliminary data.</text>
</comment>
<proteinExistence type="predicted"/>
<dbReference type="Proteomes" id="UP000499080">
    <property type="component" value="Unassembled WGS sequence"/>
</dbReference>